<evidence type="ECO:0000313" key="1">
    <source>
        <dbReference type="EMBL" id="KFC06488.1"/>
    </source>
</evidence>
<gene>
    <name evidence="1" type="ORF">GTGU_02495</name>
</gene>
<dbReference type="Proteomes" id="UP000028630">
    <property type="component" value="Unassembled WGS sequence"/>
</dbReference>
<reference evidence="2" key="1">
    <citation type="submission" date="2014-05" db="EMBL/GenBank/DDBJ databases">
        <title>ATOL: Assembling a taxonomically balanced genome-scale reconstruction of the evolutionary history of the Enterobacteriaceae.</title>
        <authorList>
            <person name="Plunkett G. III"/>
            <person name="Neeno-Eckwall E.C."/>
            <person name="Glasner J.D."/>
            <person name="Perna N.T."/>
        </authorList>
    </citation>
    <scope>NUCLEOTIDE SEQUENCE [LARGE SCALE GENOMIC DNA]</scope>
    <source>
        <strain evidence="2">ATCC 49490</strain>
    </source>
</reference>
<evidence type="ECO:0008006" key="3">
    <source>
        <dbReference type="Google" id="ProtNLM"/>
    </source>
</evidence>
<dbReference type="EMBL" id="JMTB01000080">
    <property type="protein sequence ID" value="KFC06488.1"/>
    <property type="molecule type" value="Genomic_DNA"/>
</dbReference>
<keyword evidence="2" id="KW-1185">Reference proteome</keyword>
<accession>A0A085A8E3</accession>
<dbReference type="eggNOG" id="ENOG502Z84Q">
    <property type="taxonomic scope" value="Bacteria"/>
</dbReference>
<proteinExistence type="predicted"/>
<dbReference type="OrthoDB" id="4933449at2"/>
<protein>
    <recommendedName>
        <fullName evidence="3">DUF2877 domain-containing protein</fullName>
    </recommendedName>
</protein>
<dbReference type="AlphaFoldDB" id="A0A085A8E3"/>
<dbReference type="RefSeq" id="WP_038157391.1">
    <property type="nucleotide sequence ID" value="NZ_JMTB01000080.1"/>
</dbReference>
<sequence>MQALTADEAFLTQRLSGRVEQVFSRAVNLFIPETQQLLTLLSNGCDNAPNSCRLALTQCDTLFRPGEQVQFCDSGIAVGEDKWIDTSSCQRWLATKWALTAEQFQQIPWQRWSEMLHQQLRENETLFLYRGDNIFYQEIARVLQQRRQVLYQALVQQNNVENAVAEFIGLGIGLTPSADDYLVGLGIILFIRGHPAEKYRKAFLSALQYARNNTTLLSAVTLEAAFHQRYRESLGRLIASLITEPEKLTSQHITDIKNIGSSSGCDMLYGMADACALSHQSGGNYVNQGSYKKEHIF</sequence>
<dbReference type="InterPro" id="IPR021530">
    <property type="entry name" value="AllH-like"/>
</dbReference>
<comment type="caution">
    <text evidence="1">The sequence shown here is derived from an EMBL/GenBank/DDBJ whole genome shotgun (WGS) entry which is preliminary data.</text>
</comment>
<dbReference type="Pfam" id="PF11392">
    <property type="entry name" value="AllH"/>
    <property type="match status" value="1"/>
</dbReference>
<evidence type="ECO:0000313" key="2">
    <source>
        <dbReference type="Proteomes" id="UP000028630"/>
    </source>
</evidence>
<name>A0A085A8E3_9ENTR</name>
<organism evidence="1 2">
    <name type="scientific">Trabulsiella guamensis ATCC 49490</name>
    <dbReference type="NCBI Taxonomy" id="1005994"/>
    <lineage>
        <taxon>Bacteria</taxon>
        <taxon>Pseudomonadati</taxon>
        <taxon>Pseudomonadota</taxon>
        <taxon>Gammaproteobacteria</taxon>
        <taxon>Enterobacterales</taxon>
        <taxon>Enterobacteriaceae</taxon>
        <taxon>Trabulsiella</taxon>
    </lineage>
</organism>